<evidence type="ECO:0000313" key="1">
    <source>
        <dbReference type="EnsemblMetazoa" id="GPPI029193-PA"/>
    </source>
</evidence>
<name>A0A1B0BGF1_9MUSC</name>
<dbReference type="EnsemblMetazoa" id="GPPI029193-RA">
    <property type="protein sequence ID" value="GPPI029193-PA"/>
    <property type="gene ID" value="GPPI029193"/>
</dbReference>
<organism evidence="1 2">
    <name type="scientific">Glossina palpalis gambiensis</name>
    <dbReference type="NCBI Taxonomy" id="67801"/>
    <lineage>
        <taxon>Eukaryota</taxon>
        <taxon>Metazoa</taxon>
        <taxon>Ecdysozoa</taxon>
        <taxon>Arthropoda</taxon>
        <taxon>Hexapoda</taxon>
        <taxon>Insecta</taxon>
        <taxon>Pterygota</taxon>
        <taxon>Neoptera</taxon>
        <taxon>Endopterygota</taxon>
        <taxon>Diptera</taxon>
        <taxon>Brachycera</taxon>
        <taxon>Muscomorpha</taxon>
        <taxon>Hippoboscoidea</taxon>
        <taxon>Glossinidae</taxon>
        <taxon>Glossina</taxon>
    </lineage>
</organism>
<protein>
    <submittedName>
        <fullName evidence="1">Uncharacterized protein</fullName>
    </submittedName>
</protein>
<reference evidence="1" key="2">
    <citation type="submission" date="2020-05" db="UniProtKB">
        <authorList>
            <consortium name="EnsemblMetazoa"/>
        </authorList>
    </citation>
    <scope>IDENTIFICATION</scope>
    <source>
        <strain evidence="1">IAEA</strain>
    </source>
</reference>
<dbReference type="EMBL" id="JXJN01013836">
    <property type="status" value="NOT_ANNOTATED_CDS"/>
    <property type="molecule type" value="Genomic_DNA"/>
</dbReference>
<sequence length="161" mass="17430">MKKRAFTLRGATSAVTATPSTVNITTTAITATATTAIIMITIANGYSTTVVTIAIAISITSTIRSVRPVTVTNTIIIAVTITYSANHSDSDNIQEHSNRATSKTILRFDSIHSSDGFCNKNISILLRLLSKFQLQYVKFHNISANVRLTLAHSVEKCTRSI</sequence>
<keyword evidence="2" id="KW-1185">Reference proteome</keyword>
<dbReference type="AlphaFoldDB" id="A0A1B0BGF1"/>
<dbReference type="Proteomes" id="UP000092460">
    <property type="component" value="Unassembled WGS sequence"/>
</dbReference>
<reference evidence="2" key="1">
    <citation type="submission" date="2015-01" db="EMBL/GenBank/DDBJ databases">
        <authorList>
            <person name="Aksoy S."/>
            <person name="Warren W."/>
            <person name="Wilson R.K."/>
        </authorList>
    </citation>
    <scope>NUCLEOTIDE SEQUENCE [LARGE SCALE GENOMIC DNA]</scope>
    <source>
        <strain evidence="2">IAEA</strain>
    </source>
</reference>
<evidence type="ECO:0000313" key="2">
    <source>
        <dbReference type="Proteomes" id="UP000092460"/>
    </source>
</evidence>
<accession>A0A1B0BGF1</accession>
<dbReference type="VEuPathDB" id="VectorBase:GPPI029193"/>
<proteinExistence type="predicted"/>